<reference evidence="2" key="1">
    <citation type="submission" date="2023-04" db="EMBL/GenBank/DDBJ databases">
        <authorList>
            <consortium name="ELIXIR-Norway"/>
        </authorList>
    </citation>
    <scope>NUCLEOTIDE SEQUENCE [LARGE SCALE GENOMIC DNA]</scope>
</reference>
<organism evidence="2 3">
    <name type="scientific">Rangifer tarandus platyrhynchus</name>
    <name type="common">Svalbard reindeer</name>
    <dbReference type="NCBI Taxonomy" id="3082113"/>
    <lineage>
        <taxon>Eukaryota</taxon>
        <taxon>Metazoa</taxon>
        <taxon>Chordata</taxon>
        <taxon>Craniata</taxon>
        <taxon>Vertebrata</taxon>
        <taxon>Euteleostomi</taxon>
        <taxon>Mammalia</taxon>
        <taxon>Eutheria</taxon>
        <taxon>Laurasiatheria</taxon>
        <taxon>Artiodactyla</taxon>
        <taxon>Ruminantia</taxon>
        <taxon>Pecora</taxon>
        <taxon>Cervidae</taxon>
        <taxon>Odocoileinae</taxon>
        <taxon>Rangifer</taxon>
    </lineage>
</organism>
<gene>
    <name evidence="2" type="ORF">MRATA1EN1_LOCUS28877</name>
</gene>
<keyword evidence="3" id="KW-1185">Reference proteome</keyword>
<dbReference type="Proteomes" id="UP001176941">
    <property type="component" value="Chromosome 9"/>
</dbReference>
<proteinExistence type="predicted"/>
<sequence length="70" mass="7613">MPLGAQRTRARRPVQRTSLDPWSGKSPHATEQLGLWAPDPVSPHACAPQQEGPPQLEKAHPATGTQRSQN</sequence>
<accession>A0ABN9A2M9</accession>
<evidence type="ECO:0000313" key="3">
    <source>
        <dbReference type="Proteomes" id="UP001176941"/>
    </source>
</evidence>
<protein>
    <submittedName>
        <fullName evidence="2">Uncharacterized protein</fullName>
    </submittedName>
</protein>
<name>A0ABN9A2M9_RANTA</name>
<evidence type="ECO:0000313" key="2">
    <source>
        <dbReference type="EMBL" id="CAI9179915.1"/>
    </source>
</evidence>
<dbReference type="EMBL" id="OX459945">
    <property type="protein sequence ID" value="CAI9179915.1"/>
    <property type="molecule type" value="Genomic_DNA"/>
</dbReference>
<feature type="region of interest" description="Disordered" evidence="1">
    <location>
        <begin position="1"/>
        <end position="70"/>
    </location>
</feature>
<evidence type="ECO:0000256" key="1">
    <source>
        <dbReference type="SAM" id="MobiDB-lite"/>
    </source>
</evidence>